<dbReference type="InParanoid" id="T1HJM0"/>
<evidence type="ECO:0000256" key="2">
    <source>
        <dbReference type="ARBA" id="ARBA00004174"/>
    </source>
</evidence>
<dbReference type="InterPro" id="IPR001128">
    <property type="entry name" value="Cyt_P450"/>
</dbReference>
<comment type="cofactor">
    <cofactor evidence="1">
        <name>heme</name>
        <dbReference type="ChEBI" id="CHEBI:30413"/>
    </cofactor>
</comment>
<keyword evidence="10" id="KW-0408">Iron</keyword>
<evidence type="ECO:0000256" key="12">
    <source>
        <dbReference type="ARBA" id="ARBA00023136"/>
    </source>
</evidence>
<proteinExistence type="inferred from homology"/>
<evidence type="ECO:0000256" key="10">
    <source>
        <dbReference type="ARBA" id="ARBA00023004"/>
    </source>
</evidence>
<dbReference type="GO" id="GO:0005789">
    <property type="term" value="C:endoplasmic reticulum membrane"/>
    <property type="evidence" value="ECO:0007669"/>
    <property type="project" value="UniProtKB-SubCell"/>
</dbReference>
<evidence type="ECO:0000313" key="13">
    <source>
        <dbReference type="EnsemblMetazoa" id="RPRC004242-PA"/>
    </source>
</evidence>
<dbReference type="Proteomes" id="UP000015103">
    <property type="component" value="Unassembled WGS sequence"/>
</dbReference>
<keyword evidence="14" id="KW-1185">Reference proteome</keyword>
<keyword evidence="8" id="KW-0492">Microsome</keyword>
<comment type="similarity">
    <text evidence="4">Belongs to the cytochrome P450 family.</text>
</comment>
<dbReference type="AlphaFoldDB" id="T1HJM0"/>
<sequence>MSVRGAGLAKVPTLWQREAGANKPQPGPSLGPIKAFKLFFLNPPHLLDIKVRYHGNMLNEGLFSNGLFQLSGTIWRSLRYKMSPAFTSGKLKMVFNGMLDCTEEMINLMKMNLHQDYEVQNALITFTIDVIANTVFGVQFNDIIAREEFAKYGTSIFNVTPSQLYANDNVN</sequence>
<dbReference type="PANTHER" id="PTHR24292">
    <property type="entry name" value="CYTOCHROME P450"/>
    <property type="match status" value="1"/>
</dbReference>
<dbReference type="GO" id="GO:0005506">
    <property type="term" value="F:iron ion binding"/>
    <property type="evidence" value="ECO:0007669"/>
    <property type="project" value="InterPro"/>
</dbReference>
<name>T1HJM0_RHOPR</name>
<dbReference type="Pfam" id="PF00067">
    <property type="entry name" value="p450"/>
    <property type="match status" value="1"/>
</dbReference>
<keyword evidence="12" id="KW-0472">Membrane</keyword>
<dbReference type="Gene3D" id="1.10.630.10">
    <property type="entry name" value="Cytochrome P450"/>
    <property type="match status" value="1"/>
</dbReference>
<dbReference type="InterPro" id="IPR002402">
    <property type="entry name" value="Cyt_P450_E_grp-II"/>
</dbReference>
<keyword evidence="11" id="KW-0503">Monooxygenase</keyword>
<evidence type="ECO:0000256" key="3">
    <source>
        <dbReference type="ARBA" id="ARBA00004406"/>
    </source>
</evidence>
<comment type="subcellular location">
    <subcellularLocation>
        <location evidence="3">Endoplasmic reticulum membrane</location>
        <topology evidence="3">Peripheral membrane protein</topology>
    </subcellularLocation>
    <subcellularLocation>
        <location evidence="2">Microsome membrane</location>
        <topology evidence="2">Peripheral membrane protein</topology>
    </subcellularLocation>
</comment>
<keyword evidence="6" id="KW-0479">Metal-binding</keyword>
<reference evidence="13" key="1">
    <citation type="submission" date="2015-05" db="UniProtKB">
        <authorList>
            <consortium name="EnsemblMetazoa"/>
        </authorList>
    </citation>
    <scope>IDENTIFICATION</scope>
</reference>
<evidence type="ECO:0000256" key="8">
    <source>
        <dbReference type="ARBA" id="ARBA00022848"/>
    </source>
</evidence>
<dbReference type="InterPro" id="IPR050476">
    <property type="entry name" value="Insect_CytP450_Detox"/>
</dbReference>
<dbReference type="InterPro" id="IPR036396">
    <property type="entry name" value="Cyt_P450_sf"/>
</dbReference>
<dbReference type="STRING" id="13249.T1HJM0"/>
<dbReference type="EMBL" id="ACPB03026847">
    <property type="status" value="NOT_ANNOTATED_CDS"/>
    <property type="molecule type" value="Genomic_DNA"/>
</dbReference>
<evidence type="ECO:0000256" key="9">
    <source>
        <dbReference type="ARBA" id="ARBA00023002"/>
    </source>
</evidence>
<dbReference type="VEuPathDB" id="VectorBase:RPRC004242"/>
<evidence type="ECO:0000256" key="11">
    <source>
        <dbReference type="ARBA" id="ARBA00023033"/>
    </source>
</evidence>
<dbReference type="EnsemblMetazoa" id="RPRC004242-RA">
    <property type="protein sequence ID" value="RPRC004242-PA"/>
    <property type="gene ID" value="RPRC004242"/>
</dbReference>
<evidence type="ECO:0000313" key="14">
    <source>
        <dbReference type="Proteomes" id="UP000015103"/>
    </source>
</evidence>
<dbReference type="PRINTS" id="PR00464">
    <property type="entry name" value="EP450II"/>
</dbReference>
<evidence type="ECO:0000256" key="1">
    <source>
        <dbReference type="ARBA" id="ARBA00001971"/>
    </source>
</evidence>
<dbReference type="GO" id="GO:0004497">
    <property type="term" value="F:monooxygenase activity"/>
    <property type="evidence" value="ECO:0007669"/>
    <property type="project" value="UniProtKB-KW"/>
</dbReference>
<keyword evidence="5" id="KW-0349">Heme</keyword>
<accession>T1HJM0</accession>
<dbReference type="GO" id="GO:0016705">
    <property type="term" value="F:oxidoreductase activity, acting on paired donors, with incorporation or reduction of molecular oxygen"/>
    <property type="evidence" value="ECO:0007669"/>
    <property type="project" value="InterPro"/>
</dbReference>
<dbReference type="GO" id="GO:0020037">
    <property type="term" value="F:heme binding"/>
    <property type="evidence" value="ECO:0007669"/>
    <property type="project" value="InterPro"/>
</dbReference>
<evidence type="ECO:0000256" key="6">
    <source>
        <dbReference type="ARBA" id="ARBA00022723"/>
    </source>
</evidence>
<dbReference type="eggNOG" id="KOG0158">
    <property type="taxonomic scope" value="Eukaryota"/>
</dbReference>
<dbReference type="PANTHER" id="PTHR24292:SF100">
    <property type="entry name" value="CYTOCHROME P450 6A16, ISOFORM B-RELATED"/>
    <property type="match status" value="1"/>
</dbReference>
<organism evidence="13 14">
    <name type="scientific">Rhodnius prolixus</name>
    <name type="common">Triatomid bug</name>
    <dbReference type="NCBI Taxonomy" id="13249"/>
    <lineage>
        <taxon>Eukaryota</taxon>
        <taxon>Metazoa</taxon>
        <taxon>Ecdysozoa</taxon>
        <taxon>Arthropoda</taxon>
        <taxon>Hexapoda</taxon>
        <taxon>Insecta</taxon>
        <taxon>Pterygota</taxon>
        <taxon>Neoptera</taxon>
        <taxon>Paraneoptera</taxon>
        <taxon>Hemiptera</taxon>
        <taxon>Heteroptera</taxon>
        <taxon>Panheteroptera</taxon>
        <taxon>Cimicomorpha</taxon>
        <taxon>Reduviidae</taxon>
        <taxon>Triatominae</taxon>
        <taxon>Rhodnius</taxon>
    </lineage>
</organism>
<keyword evidence="7" id="KW-0256">Endoplasmic reticulum</keyword>
<dbReference type="SUPFAM" id="SSF48264">
    <property type="entry name" value="Cytochrome P450"/>
    <property type="match status" value="1"/>
</dbReference>
<protein>
    <submittedName>
        <fullName evidence="13">Uncharacterized protein</fullName>
    </submittedName>
</protein>
<evidence type="ECO:0000256" key="4">
    <source>
        <dbReference type="ARBA" id="ARBA00010617"/>
    </source>
</evidence>
<evidence type="ECO:0000256" key="5">
    <source>
        <dbReference type="ARBA" id="ARBA00022617"/>
    </source>
</evidence>
<keyword evidence="9" id="KW-0560">Oxidoreductase</keyword>
<evidence type="ECO:0000256" key="7">
    <source>
        <dbReference type="ARBA" id="ARBA00022824"/>
    </source>
</evidence>
<dbReference type="HOGENOM" id="CLU_1566831_0_0_1"/>